<dbReference type="EMBL" id="AP025314">
    <property type="protein sequence ID" value="BDD10033.1"/>
    <property type="molecule type" value="Genomic_DNA"/>
</dbReference>
<feature type="compositionally biased region" description="Polar residues" evidence="1">
    <location>
        <begin position="26"/>
        <end position="39"/>
    </location>
</feature>
<evidence type="ECO:0000256" key="1">
    <source>
        <dbReference type="SAM" id="MobiDB-lite"/>
    </source>
</evidence>
<name>A0AAU9CIW3_9BACT</name>
<evidence type="ECO:0000313" key="3">
    <source>
        <dbReference type="Proteomes" id="UP001348817"/>
    </source>
</evidence>
<dbReference type="Proteomes" id="UP001348817">
    <property type="component" value="Chromosome"/>
</dbReference>
<reference evidence="2 3" key="1">
    <citation type="submission" date="2021-12" db="EMBL/GenBank/DDBJ databases">
        <title>Genome sequencing of bacteria with rrn-lacking chromosome and rrn-plasmid.</title>
        <authorList>
            <person name="Anda M."/>
            <person name="Iwasaki W."/>
        </authorList>
    </citation>
    <scope>NUCLEOTIDE SEQUENCE [LARGE SCALE GENOMIC DNA]</scope>
    <source>
        <strain evidence="2 3">DSM 100852</strain>
    </source>
</reference>
<organism evidence="2 3">
    <name type="scientific">Fulvitalea axinellae</name>
    <dbReference type="NCBI Taxonomy" id="1182444"/>
    <lineage>
        <taxon>Bacteria</taxon>
        <taxon>Pseudomonadati</taxon>
        <taxon>Bacteroidota</taxon>
        <taxon>Cytophagia</taxon>
        <taxon>Cytophagales</taxon>
        <taxon>Persicobacteraceae</taxon>
        <taxon>Fulvitalea</taxon>
    </lineage>
</organism>
<accession>A0AAU9CIW3</accession>
<gene>
    <name evidence="2" type="ORF">FUAX_24650</name>
</gene>
<evidence type="ECO:0000313" key="2">
    <source>
        <dbReference type="EMBL" id="BDD10033.1"/>
    </source>
</evidence>
<feature type="region of interest" description="Disordered" evidence="1">
    <location>
        <begin position="18"/>
        <end position="48"/>
    </location>
</feature>
<protein>
    <submittedName>
        <fullName evidence="2">Uncharacterized protein</fullName>
    </submittedName>
</protein>
<dbReference type="KEGG" id="fax:FUAX_24650"/>
<dbReference type="AlphaFoldDB" id="A0AAU9CIW3"/>
<keyword evidence="3" id="KW-1185">Reference proteome</keyword>
<sequence length="48" mass="5619">MQKPKKITKREVYLKRFNPTLHSRKSSSNPTAPSLTFTPYSKMLRHSV</sequence>
<proteinExistence type="predicted"/>